<dbReference type="EMBL" id="GBXM01093767">
    <property type="protein sequence ID" value="JAH14810.1"/>
    <property type="molecule type" value="Transcribed_RNA"/>
</dbReference>
<accession>A0A0E9QER9</accession>
<sequence length="15" mass="1786">MHSEHVNRVMSESNE</sequence>
<organism evidence="1">
    <name type="scientific">Anguilla anguilla</name>
    <name type="common">European freshwater eel</name>
    <name type="synonym">Muraena anguilla</name>
    <dbReference type="NCBI Taxonomy" id="7936"/>
    <lineage>
        <taxon>Eukaryota</taxon>
        <taxon>Metazoa</taxon>
        <taxon>Chordata</taxon>
        <taxon>Craniata</taxon>
        <taxon>Vertebrata</taxon>
        <taxon>Euteleostomi</taxon>
        <taxon>Actinopterygii</taxon>
        <taxon>Neopterygii</taxon>
        <taxon>Teleostei</taxon>
        <taxon>Anguilliformes</taxon>
        <taxon>Anguillidae</taxon>
        <taxon>Anguilla</taxon>
    </lineage>
</organism>
<name>A0A0E9QER9_ANGAN</name>
<reference evidence="1" key="2">
    <citation type="journal article" date="2015" name="Fish Shellfish Immunol.">
        <title>Early steps in the European eel (Anguilla anguilla)-Vibrio vulnificus interaction in the gills: Role of the RtxA13 toxin.</title>
        <authorList>
            <person name="Callol A."/>
            <person name="Pajuelo D."/>
            <person name="Ebbesson L."/>
            <person name="Teles M."/>
            <person name="MacKenzie S."/>
            <person name="Amaro C."/>
        </authorList>
    </citation>
    <scope>NUCLEOTIDE SEQUENCE</scope>
</reference>
<evidence type="ECO:0000313" key="1">
    <source>
        <dbReference type="EMBL" id="JAH14810.1"/>
    </source>
</evidence>
<proteinExistence type="predicted"/>
<reference evidence="1" key="1">
    <citation type="submission" date="2014-11" db="EMBL/GenBank/DDBJ databases">
        <authorList>
            <person name="Amaro Gonzalez C."/>
        </authorList>
    </citation>
    <scope>NUCLEOTIDE SEQUENCE</scope>
</reference>
<protein>
    <submittedName>
        <fullName evidence="1">Uncharacterized protein</fullName>
    </submittedName>
</protein>